<dbReference type="EMBL" id="JAPFFK010000015">
    <property type="protein sequence ID" value="KAJ6711239.1"/>
    <property type="molecule type" value="Genomic_DNA"/>
</dbReference>
<evidence type="ECO:0000313" key="2">
    <source>
        <dbReference type="EMBL" id="KAJ6711238.1"/>
    </source>
</evidence>
<organism evidence="2 3">
    <name type="scientific">Salix purpurea</name>
    <name type="common">Purple osier willow</name>
    <dbReference type="NCBI Taxonomy" id="77065"/>
    <lineage>
        <taxon>Eukaryota</taxon>
        <taxon>Viridiplantae</taxon>
        <taxon>Streptophyta</taxon>
        <taxon>Embryophyta</taxon>
        <taxon>Tracheophyta</taxon>
        <taxon>Spermatophyta</taxon>
        <taxon>Magnoliopsida</taxon>
        <taxon>eudicotyledons</taxon>
        <taxon>Gunneridae</taxon>
        <taxon>Pentapetalae</taxon>
        <taxon>rosids</taxon>
        <taxon>fabids</taxon>
        <taxon>Malpighiales</taxon>
        <taxon>Salicaceae</taxon>
        <taxon>Saliceae</taxon>
        <taxon>Salix</taxon>
    </lineage>
</organism>
<protein>
    <submittedName>
        <fullName evidence="2">Uncharacterized protein</fullName>
    </submittedName>
</protein>
<comment type="caution">
    <text evidence="2">The sequence shown here is derived from an EMBL/GenBank/DDBJ whole genome shotgun (WGS) entry which is preliminary data.</text>
</comment>
<reference evidence="2" key="2">
    <citation type="journal article" date="2023" name="Int. J. Mol. Sci.">
        <title>De Novo Assembly and Annotation of 11 Diverse Shrub Willow (Salix) Genomes Reveals Novel Gene Organization in Sex-Linked Regions.</title>
        <authorList>
            <person name="Hyden B."/>
            <person name="Feng K."/>
            <person name="Yates T.B."/>
            <person name="Jawdy S."/>
            <person name="Cereghino C."/>
            <person name="Smart L.B."/>
            <person name="Muchero W."/>
        </authorList>
    </citation>
    <scope>NUCLEOTIDE SEQUENCE</scope>
    <source>
        <tissue evidence="2">Shoot tip</tissue>
    </source>
</reference>
<name>A0A9Q0YVB7_SALPP</name>
<evidence type="ECO:0000313" key="3">
    <source>
        <dbReference type="Proteomes" id="UP001151532"/>
    </source>
</evidence>
<feature type="transmembrane region" description="Helical" evidence="1">
    <location>
        <begin position="32"/>
        <end position="58"/>
    </location>
</feature>
<reference evidence="2" key="1">
    <citation type="submission" date="2022-11" db="EMBL/GenBank/DDBJ databases">
        <authorList>
            <person name="Hyden B.L."/>
            <person name="Feng K."/>
            <person name="Yates T."/>
            <person name="Jawdy S."/>
            <person name="Smart L.B."/>
            <person name="Muchero W."/>
        </authorList>
    </citation>
    <scope>NUCLEOTIDE SEQUENCE</scope>
    <source>
        <tissue evidence="2">Shoot tip</tissue>
    </source>
</reference>
<accession>A0A9Q0YVB7</accession>
<sequence>MYCTASYRRNPAISSASSQTKIVTDFLLGFSLYFFFSTASSSVVIFLHFFCVVVAYIYAVGASREIEIVT</sequence>
<proteinExistence type="predicted"/>
<keyword evidence="3" id="KW-1185">Reference proteome</keyword>
<gene>
    <name evidence="2" type="ORF">OIU79_007649</name>
</gene>
<keyword evidence="1" id="KW-0472">Membrane</keyword>
<keyword evidence="1" id="KW-0812">Transmembrane</keyword>
<dbReference type="Proteomes" id="UP001151532">
    <property type="component" value="Chromosome 1"/>
</dbReference>
<keyword evidence="1" id="KW-1133">Transmembrane helix</keyword>
<evidence type="ECO:0000256" key="1">
    <source>
        <dbReference type="SAM" id="Phobius"/>
    </source>
</evidence>
<dbReference type="EMBL" id="JAPFFK010000015">
    <property type="protein sequence ID" value="KAJ6711238.1"/>
    <property type="molecule type" value="Genomic_DNA"/>
</dbReference>
<dbReference type="AlphaFoldDB" id="A0A9Q0YVB7"/>